<keyword evidence="1" id="KW-0472">Membrane</keyword>
<dbReference type="AlphaFoldDB" id="A0A3B0XLP5"/>
<proteinExistence type="predicted"/>
<evidence type="ECO:0000259" key="2">
    <source>
        <dbReference type="Pfam" id="PF12146"/>
    </source>
</evidence>
<reference evidence="3" key="1">
    <citation type="submission" date="2018-06" db="EMBL/GenBank/DDBJ databases">
        <authorList>
            <person name="Zhirakovskaya E."/>
        </authorList>
    </citation>
    <scope>NUCLEOTIDE SEQUENCE</scope>
</reference>
<dbReference type="SUPFAM" id="SSF53474">
    <property type="entry name" value="alpha/beta-Hydrolases"/>
    <property type="match status" value="1"/>
</dbReference>
<dbReference type="PANTHER" id="PTHR12277">
    <property type="entry name" value="ALPHA/BETA HYDROLASE DOMAIN-CONTAINING PROTEIN"/>
    <property type="match status" value="1"/>
</dbReference>
<evidence type="ECO:0000313" key="3">
    <source>
        <dbReference type="EMBL" id="VAW65640.1"/>
    </source>
</evidence>
<feature type="transmembrane region" description="Helical" evidence="1">
    <location>
        <begin position="36"/>
        <end position="57"/>
    </location>
</feature>
<dbReference type="InterPro" id="IPR029058">
    <property type="entry name" value="AB_hydrolase_fold"/>
</dbReference>
<name>A0A3B0XLP5_9ZZZZ</name>
<organism evidence="3">
    <name type="scientific">hydrothermal vent metagenome</name>
    <dbReference type="NCBI Taxonomy" id="652676"/>
    <lineage>
        <taxon>unclassified sequences</taxon>
        <taxon>metagenomes</taxon>
        <taxon>ecological metagenomes</taxon>
    </lineage>
</organism>
<dbReference type="InterPro" id="IPR022742">
    <property type="entry name" value="Hydrolase_4"/>
</dbReference>
<accession>A0A3B0XLP5</accession>
<dbReference type="EMBL" id="UOFH01000323">
    <property type="protein sequence ID" value="VAW65640.1"/>
    <property type="molecule type" value="Genomic_DNA"/>
</dbReference>
<dbReference type="Pfam" id="PF12146">
    <property type="entry name" value="Hydrolase_4"/>
    <property type="match status" value="1"/>
</dbReference>
<protein>
    <recommendedName>
        <fullName evidence="2">Serine aminopeptidase S33 domain-containing protein</fullName>
    </recommendedName>
</protein>
<evidence type="ECO:0000256" key="1">
    <source>
        <dbReference type="SAM" id="Phobius"/>
    </source>
</evidence>
<gene>
    <name evidence="3" type="ORF">MNBD_GAMMA08-2311</name>
</gene>
<dbReference type="Gene3D" id="3.40.50.1820">
    <property type="entry name" value="alpha/beta hydrolase"/>
    <property type="match status" value="1"/>
</dbReference>
<feature type="domain" description="Serine aminopeptidase S33" evidence="2">
    <location>
        <begin position="97"/>
        <end position="215"/>
    </location>
</feature>
<dbReference type="PANTHER" id="PTHR12277:SF81">
    <property type="entry name" value="PROTEIN ABHD13"/>
    <property type="match status" value="1"/>
</dbReference>
<sequence length="309" mass="34729">MYFCALEPFFGVIIPTCPNGWCVLGRIFPVFLRIIILQKGLIVLLALMLSACTGLFFQPLKTHFASPEDYGFEYEDVYFKGESGLNLHGWWFSGSPSSKGKVLFLHGNGQNISTHAGLIHWLTFYQYDVFIFDYRGYGKSEGEVNIEGILDDVQSARNYLAARSVGVKKMFIVGHSLGASLAMSNLAQYPDGPDGAIFVSPFSNYREVAREVMSRSWLTWALQWPVSMGITDDYNPEDIAGLLPPVPRLFIYSDDDQMINAHHTLDLYALSSEPRSIVKVKGGHNQIFAETETQQAIVRYLDQLSEEKP</sequence>
<keyword evidence="1" id="KW-0812">Transmembrane</keyword>
<keyword evidence="1" id="KW-1133">Transmembrane helix</keyword>